<evidence type="ECO:0000313" key="1">
    <source>
        <dbReference type="Proteomes" id="UP000887565"/>
    </source>
</evidence>
<proteinExistence type="predicted"/>
<protein>
    <submittedName>
        <fullName evidence="2">Uncharacterized protein</fullName>
    </submittedName>
</protein>
<keyword evidence="1" id="KW-1185">Reference proteome</keyword>
<accession>A0A915KIG2</accession>
<reference evidence="2" key="1">
    <citation type="submission" date="2022-11" db="UniProtKB">
        <authorList>
            <consortium name="WormBaseParasite"/>
        </authorList>
    </citation>
    <scope>IDENTIFICATION</scope>
</reference>
<evidence type="ECO:0000313" key="2">
    <source>
        <dbReference type="WBParaSite" id="nRc.2.0.1.t38620-RA"/>
    </source>
</evidence>
<sequence length="222" mass="23580">MTICIYYASAEKLNILFKNFSHMVADVFMRIRISQLFQPINNQKQKSISKEGFRLKGESSSNRRILSHVWQILGSHQMADEGYYLSIACTIPVKPTFLLHFSQRVRSNGLSEITGADAEAAILGSLITEATTVVPSAINDCDDVDAPLAVTGVGTFNRGRATVSPCFSFSVVVVAAAIVISATAAGASSSILGVEDCGSIFKAFGAQIFGCGRAVESASSAA</sequence>
<dbReference type="WBParaSite" id="nRc.2.0.1.t38620-RA">
    <property type="protein sequence ID" value="nRc.2.0.1.t38620-RA"/>
    <property type="gene ID" value="nRc.2.0.1.g38620"/>
</dbReference>
<dbReference type="Proteomes" id="UP000887565">
    <property type="component" value="Unplaced"/>
</dbReference>
<organism evidence="1 2">
    <name type="scientific">Romanomermis culicivorax</name>
    <name type="common">Nematode worm</name>
    <dbReference type="NCBI Taxonomy" id="13658"/>
    <lineage>
        <taxon>Eukaryota</taxon>
        <taxon>Metazoa</taxon>
        <taxon>Ecdysozoa</taxon>
        <taxon>Nematoda</taxon>
        <taxon>Enoplea</taxon>
        <taxon>Dorylaimia</taxon>
        <taxon>Mermithida</taxon>
        <taxon>Mermithoidea</taxon>
        <taxon>Mermithidae</taxon>
        <taxon>Romanomermis</taxon>
    </lineage>
</organism>
<dbReference type="AlphaFoldDB" id="A0A915KIG2"/>
<name>A0A915KIG2_ROMCU</name>